<dbReference type="RefSeq" id="WP_344426609.1">
    <property type="nucleotide sequence ID" value="NZ_BAAAQK010000028.1"/>
</dbReference>
<reference evidence="2 3" key="1">
    <citation type="journal article" date="2019" name="Int. J. Syst. Evol. Microbiol.">
        <title>The Global Catalogue of Microorganisms (GCM) 10K type strain sequencing project: providing services to taxonomists for standard genome sequencing and annotation.</title>
        <authorList>
            <consortium name="The Broad Institute Genomics Platform"/>
            <consortium name="The Broad Institute Genome Sequencing Center for Infectious Disease"/>
            <person name="Wu L."/>
            <person name="Ma J."/>
        </authorList>
    </citation>
    <scope>NUCLEOTIDE SEQUENCE [LARGE SCALE GENOMIC DNA]</scope>
    <source>
        <strain evidence="2 3">JCM 16009</strain>
    </source>
</reference>
<dbReference type="EMBL" id="BAAAQK010000028">
    <property type="protein sequence ID" value="GAA1876355.1"/>
    <property type="molecule type" value="Genomic_DNA"/>
</dbReference>
<comment type="caution">
    <text evidence="2">The sequence shown here is derived from an EMBL/GenBank/DDBJ whole genome shotgun (WGS) entry which is preliminary data.</text>
</comment>
<dbReference type="SUPFAM" id="SSF159888">
    <property type="entry name" value="YdhG-like"/>
    <property type="match status" value="1"/>
</dbReference>
<dbReference type="Proteomes" id="UP001500449">
    <property type="component" value="Unassembled WGS sequence"/>
</dbReference>
<keyword evidence="3" id="KW-1185">Reference proteome</keyword>
<sequence length="133" mass="14294">MTPDEYLAAVDEPRQADVRALDALIRESAPDLPRFLYGSMLGYGPFHYRYASGREGDAALIALAAQKRHFSVYVACASQGRYLAESYADRLPGASVGKSCVRFTTLAKVDEAVLRELIADAAARGPQEAAGPA</sequence>
<evidence type="ECO:0000259" key="1">
    <source>
        <dbReference type="Pfam" id="PF08818"/>
    </source>
</evidence>
<dbReference type="Pfam" id="PF08818">
    <property type="entry name" value="DUF1801"/>
    <property type="match status" value="1"/>
</dbReference>
<protein>
    <recommendedName>
        <fullName evidence="1">YdhG-like domain-containing protein</fullName>
    </recommendedName>
</protein>
<accession>A0ABN2NN40</accession>
<gene>
    <name evidence="2" type="ORF">GCM10009836_67170</name>
</gene>
<dbReference type="Gene3D" id="3.90.1150.200">
    <property type="match status" value="1"/>
</dbReference>
<evidence type="ECO:0000313" key="3">
    <source>
        <dbReference type="Proteomes" id="UP001500449"/>
    </source>
</evidence>
<name>A0ABN2NN40_9PSEU</name>
<proteinExistence type="predicted"/>
<feature type="domain" description="YdhG-like" evidence="1">
    <location>
        <begin position="14"/>
        <end position="121"/>
    </location>
</feature>
<dbReference type="InterPro" id="IPR014922">
    <property type="entry name" value="YdhG-like"/>
</dbReference>
<organism evidence="2 3">
    <name type="scientific">Pseudonocardia ailaonensis</name>
    <dbReference type="NCBI Taxonomy" id="367279"/>
    <lineage>
        <taxon>Bacteria</taxon>
        <taxon>Bacillati</taxon>
        <taxon>Actinomycetota</taxon>
        <taxon>Actinomycetes</taxon>
        <taxon>Pseudonocardiales</taxon>
        <taxon>Pseudonocardiaceae</taxon>
        <taxon>Pseudonocardia</taxon>
    </lineage>
</organism>
<evidence type="ECO:0000313" key="2">
    <source>
        <dbReference type="EMBL" id="GAA1876355.1"/>
    </source>
</evidence>